<dbReference type="HOGENOM" id="CLU_2766143_0_0_2"/>
<dbReference type="PATRIC" id="fig|1434119.4.peg.2581"/>
<name>A0A0E3LAV7_9EURY</name>
<organism evidence="1 2">
    <name type="scientific">Methanosarcina siciliae HI350</name>
    <dbReference type="NCBI Taxonomy" id="1434119"/>
    <lineage>
        <taxon>Archaea</taxon>
        <taxon>Methanobacteriati</taxon>
        <taxon>Methanobacteriota</taxon>
        <taxon>Stenosarchaea group</taxon>
        <taxon>Methanomicrobia</taxon>
        <taxon>Methanosarcinales</taxon>
        <taxon>Methanosarcinaceae</taxon>
        <taxon>Methanosarcina</taxon>
    </lineage>
</organism>
<protein>
    <submittedName>
        <fullName evidence="1">Uncharacterized protein</fullName>
    </submittedName>
</protein>
<dbReference type="AlphaFoldDB" id="A0A0E3LAV7"/>
<dbReference type="KEGG" id="msz:MSSIH_2001"/>
<accession>A0A0E3LAV7</accession>
<proteinExistence type="predicted"/>
<sequence>MSTAQDIEIVLYVSGAVPGEDYNIKDLFMMALDADKLKALKDLTGFLSERFPIQEGETLTGNILKNLLP</sequence>
<evidence type="ECO:0000313" key="1">
    <source>
        <dbReference type="EMBL" id="AKB32691.1"/>
    </source>
</evidence>
<gene>
    <name evidence="1" type="ORF">MSSIH_2001</name>
</gene>
<dbReference type="EMBL" id="CP009507">
    <property type="protein sequence ID" value="AKB32691.1"/>
    <property type="molecule type" value="Genomic_DNA"/>
</dbReference>
<evidence type="ECO:0000313" key="2">
    <source>
        <dbReference type="Proteomes" id="UP000033092"/>
    </source>
</evidence>
<reference evidence="1 2" key="1">
    <citation type="submission" date="2014-07" db="EMBL/GenBank/DDBJ databases">
        <title>Methanogenic archaea and the global carbon cycle.</title>
        <authorList>
            <person name="Henriksen J.R."/>
            <person name="Luke J."/>
            <person name="Reinhart S."/>
            <person name="Benedict M.N."/>
            <person name="Youngblut N.D."/>
            <person name="Metcalf M.E."/>
            <person name="Whitaker R.J."/>
            <person name="Metcalf W.W."/>
        </authorList>
    </citation>
    <scope>NUCLEOTIDE SEQUENCE [LARGE SCALE GENOMIC DNA]</scope>
    <source>
        <strain evidence="1 2">HI350</strain>
    </source>
</reference>
<dbReference type="Proteomes" id="UP000033092">
    <property type="component" value="Chromosome"/>
</dbReference>